<evidence type="ECO:0000256" key="1">
    <source>
        <dbReference type="ARBA" id="ARBA00010771"/>
    </source>
</evidence>
<evidence type="ECO:0000313" key="3">
    <source>
        <dbReference type="Ensembl" id="ENSSORP00005026867.1"/>
    </source>
</evidence>
<dbReference type="GO" id="GO:0005576">
    <property type="term" value="C:extracellular region"/>
    <property type="evidence" value="ECO:0007669"/>
    <property type="project" value="InterPro"/>
</dbReference>
<reference evidence="3" key="1">
    <citation type="submission" date="2019-06" db="EMBL/GenBank/DDBJ databases">
        <authorList>
            <consortium name="Wellcome Sanger Institute Data Sharing"/>
        </authorList>
    </citation>
    <scope>NUCLEOTIDE SEQUENCE [LARGE SCALE GENOMIC DNA]</scope>
</reference>
<keyword evidence="4" id="KW-1185">Reference proteome</keyword>
<dbReference type="PANTHER" id="PTHR10697:SF5">
    <property type="entry name" value="EPENDYMIN-RELATED"/>
    <property type="match status" value="1"/>
</dbReference>
<feature type="chain" id="PRO_5025521565" description="Ependymin-like 1" evidence="2">
    <location>
        <begin position="17"/>
        <end position="221"/>
    </location>
</feature>
<evidence type="ECO:0008006" key="5">
    <source>
        <dbReference type="Google" id="ProtNLM"/>
    </source>
</evidence>
<dbReference type="PANTHER" id="PTHR10697">
    <property type="entry name" value="MAMMALIAN EPENDYMIN-RELATED PROTEIN 1"/>
    <property type="match status" value="1"/>
</dbReference>
<dbReference type="InParanoid" id="A0A673AEQ4"/>
<dbReference type="GO" id="GO:0005509">
    <property type="term" value="F:calcium ion binding"/>
    <property type="evidence" value="ECO:0007669"/>
    <property type="project" value="InterPro"/>
</dbReference>
<name>A0A673AEQ4_9TELE</name>
<feature type="signal peptide" evidence="2">
    <location>
        <begin position="1"/>
        <end position="16"/>
    </location>
</feature>
<dbReference type="Pfam" id="PF00811">
    <property type="entry name" value="Ependymin"/>
    <property type="match status" value="1"/>
</dbReference>
<keyword evidence="2" id="KW-0732">Signal</keyword>
<sequence length="221" mass="24958">MRLLAVLTCLLACCLAQKPKPCGEYLQRQEGCSQSLLYAHNEKVWTYGKYVYDALGKRMRLFELGIYENKTFNYDAILLYREGVMYEIHDHDKTCEKKPLKADFFVLGVPKNSSFVGQAVVGTSSAPGAGLLVNTWTGEMPELGGERKYMTTVTEYGCIPVNYLFHTADYGWMVINYFDNVVGITDPGVFIPPDFCKAAMMKPQSQPVDIFNHAMENKKTL</sequence>
<evidence type="ECO:0000313" key="4">
    <source>
        <dbReference type="Proteomes" id="UP000472271"/>
    </source>
</evidence>
<accession>A0A673AEQ4</accession>
<comment type="similarity">
    <text evidence="1">Belongs to the ependymin family.</text>
</comment>
<reference evidence="3" key="2">
    <citation type="submission" date="2025-08" db="UniProtKB">
        <authorList>
            <consortium name="Ensembl"/>
        </authorList>
    </citation>
    <scope>IDENTIFICATION</scope>
</reference>
<dbReference type="SMART" id="SM00026">
    <property type="entry name" value="EPEND"/>
    <property type="match status" value="1"/>
</dbReference>
<dbReference type="InterPro" id="IPR001299">
    <property type="entry name" value="Ependymin"/>
</dbReference>
<dbReference type="Proteomes" id="UP000472271">
    <property type="component" value="Chromosome 18"/>
</dbReference>
<proteinExistence type="inferred from homology"/>
<organism evidence="3 4">
    <name type="scientific">Sphaeramia orbicularis</name>
    <name type="common">orbiculate cardinalfish</name>
    <dbReference type="NCBI Taxonomy" id="375764"/>
    <lineage>
        <taxon>Eukaryota</taxon>
        <taxon>Metazoa</taxon>
        <taxon>Chordata</taxon>
        <taxon>Craniata</taxon>
        <taxon>Vertebrata</taxon>
        <taxon>Euteleostomi</taxon>
        <taxon>Actinopterygii</taxon>
        <taxon>Neopterygii</taxon>
        <taxon>Teleostei</taxon>
        <taxon>Neoteleostei</taxon>
        <taxon>Acanthomorphata</taxon>
        <taxon>Gobiaria</taxon>
        <taxon>Kurtiformes</taxon>
        <taxon>Apogonoidei</taxon>
        <taxon>Apogonidae</taxon>
        <taxon>Apogoninae</taxon>
        <taxon>Sphaeramia</taxon>
    </lineage>
</organism>
<dbReference type="GO" id="GO:0005764">
    <property type="term" value="C:lysosome"/>
    <property type="evidence" value="ECO:0007669"/>
    <property type="project" value="TreeGrafter"/>
</dbReference>
<dbReference type="PRINTS" id="PR00317">
    <property type="entry name" value="EPENDYMIN"/>
</dbReference>
<evidence type="ECO:0000256" key="2">
    <source>
        <dbReference type="SAM" id="SignalP"/>
    </source>
</evidence>
<gene>
    <name evidence="3" type="primary">LOC115438686</name>
</gene>
<dbReference type="Ensembl" id="ENSSORT00005027650.1">
    <property type="protein sequence ID" value="ENSSORP00005026867.1"/>
    <property type="gene ID" value="ENSSORG00005012812.1"/>
</dbReference>
<dbReference type="GO" id="GO:0007160">
    <property type="term" value="P:cell-matrix adhesion"/>
    <property type="evidence" value="ECO:0007669"/>
    <property type="project" value="InterPro"/>
</dbReference>
<reference evidence="3" key="3">
    <citation type="submission" date="2025-09" db="UniProtKB">
        <authorList>
            <consortium name="Ensembl"/>
        </authorList>
    </citation>
    <scope>IDENTIFICATION</scope>
</reference>
<dbReference type="AlphaFoldDB" id="A0A673AEQ4"/>
<protein>
    <recommendedName>
        <fullName evidence="5">Ependymin-like 1</fullName>
    </recommendedName>
</protein>